<evidence type="ECO:0000313" key="3">
    <source>
        <dbReference type="EMBL" id="KAK2594087.1"/>
    </source>
</evidence>
<dbReference type="PANTHER" id="PTHR12289:SF44">
    <property type="entry name" value="OUTER MEMBRANE PROTEIN (SAM35), PUTATIVE (AFU_ORTHOLOGUE AFUA_1G13180)-RELATED"/>
    <property type="match status" value="1"/>
</dbReference>
<protein>
    <recommendedName>
        <fullName evidence="5">Mitochondrial outer membrane protein</fullName>
    </recommendedName>
</protein>
<dbReference type="CDD" id="cd03193">
    <property type="entry name" value="GST_C_Metaxin"/>
    <property type="match status" value="1"/>
</dbReference>
<dbReference type="Pfam" id="PF17172">
    <property type="entry name" value="GST_N_4"/>
    <property type="match status" value="1"/>
</dbReference>
<dbReference type="Proteomes" id="UP001251528">
    <property type="component" value="Unassembled WGS sequence"/>
</dbReference>
<dbReference type="GO" id="GO:0007005">
    <property type="term" value="P:mitochondrion organization"/>
    <property type="evidence" value="ECO:0007669"/>
    <property type="project" value="TreeGrafter"/>
</dbReference>
<evidence type="ECO:0008006" key="5">
    <source>
        <dbReference type="Google" id="ProtNLM"/>
    </source>
</evidence>
<feature type="domain" description="Metaxin glutathione S-transferase" evidence="1">
    <location>
        <begin position="208"/>
        <end position="273"/>
    </location>
</feature>
<dbReference type="AlphaFoldDB" id="A0AAJ0FRN0"/>
<reference evidence="3" key="1">
    <citation type="submission" date="2023-06" db="EMBL/GenBank/DDBJ databases">
        <title>Conoideocrella luteorostrata (Hypocreales: Clavicipitaceae), a potential biocontrol fungus for elongate hemlock scale in United States Christmas tree production areas.</title>
        <authorList>
            <person name="Barrett H."/>
            <person name="Lovett B."/>
            <person name="Macias A.M."/>
            <person name="Stajich J.E."/>
            <person name="Kasson M.T."/>
        </authorList>
    </citation>
    <scope>NUCLEOTIDE SEQUENCE</scope>
    <source>
        <strain evidence="3">ARSEF 14590</strain>
    </source>
</reference>
<dbReference type="GO" id="GO:0001401">
    <property type="term" value="C:SAM complex"/>
    <property type="evidence" value="ECO:0007669"/>
    <property type="project" value="TreeGrafter"/>
</dbReference>
<evidence type="ECO:0000259" key="1">
    <source>
        <dbReference type="Pfam" id="PF17171"/>
    </source>
</evidence>
<evidence type="ECO:0000313" key="4">
    <source>
        <dbReference type="Proteomes" id="UP001251528"/>
    </source>
</evidence>
<keyword evidence="4" id="KW-1185">Reference proteome</keyword>
<dbReference type="InterPro" id="IPR012336">
    <property type="entry name" value="Thioredoxin-like_fold"/>
</dbReference>
<evidence type="ECO:0000259" key="2">
    <source>
        <dbReference type="Pfam" id="PF17172"/>
    </source>
</evidence>
<dbReference type="EMBL" id="JASWJB010000181">
    <property type="protein sequence ID" value="KAK2594087.1"/>
    <property type="molecule type" value="Genomic_DNA"/>
</dbReference>
<organism evidence="3 4">
    <name type="scientific">Conoideocrella luteorostrata</name>
    <dbReference type="NCBI Taxonomy" id="1105319"/>
    <lineage>
        <taxon>Eukaryota</taxon>
        <taxon>Fungi</taxon>
        <taxon>Dikarya</taxon>
        <taxon>Ascomycota</taxon>
        <taxon>Pezizomycotina</taxon>
        <taxon>Sordariomycetes</taxon>
        <taxon>Hypocreomycetidae</taxon>
        <taxon>Hypocreales</taxon>
        <taxon>Clavicipitaceae</taxon>
        <taxon>Conoideocrella</taxon>
    </lineage>
</organism>
<dbReference type="Pfam" id="PF17171">
    <property type="entry name" value="GST_C_6"/>
    <property type="match status" value="1"/>
</dbReference>
<gene>
    <name evidence="3" type="ORF">QQS21_008190</name>
</gene>
<dbReference type="InterPro" id="IPR033468">
    <property type="entry name" value="Metaxin_GST"/>
</dbReference>
<dbReference type="PANTHER" id="PTHR12289">
    <property type="entry name" value="METAXIN RELATED"/>
    <property type="match status" value="1"/>
</dbReference>
<proteinExistence type="predicted"/>
<comment type="caution">
    <text evidence="3">The sequence shown here is derived from an EMBL/GenBank/DDBJ whole genome shotgun (WGS) entry which is preliminary data.</text>
</comment>
<sequence length="280" mass="31630">MTTTSPSWFDVPRPIHNLFKLFPLQVYAAEPLPARAPGRNRRRAQLYVFASEEGAVQGLPSYNPTCLKWQTYLRIAGLDIDIIPSTNHASPSGSLPYLLPESSDSRSSIPLTGEKISQYAQKYTSIRDRTSPRVDVYLSLLAQSVRPAWLHTLYINPSHTTLLSNLYLPSSPLLRTSLLHTLRSAATSEILKTTRRPLLQPAQLYRDAKTAFATLSTLLGANEWFFGAEEPGLFDAEVFAYTYLILDDSLGWKDDTLARCVANRENLVEHRKRLYERCWG</sequence>
<dbReference type="InterPro" id="IPR050931">
    <property type="entry name" value="Mito_Protein_Transport_Metaxin"/>
</dbReference>
<name>A0AAJ0FRN0_9HYPO</name>
<feature type="domain" description="Thioredoxin-like fold" evidence="2">
    <location>
        <begin position="64"/>
        <end position="157"/>
    </location>
</feature>
<accession>A0AAJ0FRN0</accession>